<dbReference type="SUPFAM" id="SSF63999">
    <property type="entry name" value="Thiamin pyrophosphokinase, catalytic domain"/>
    <property type="match status" value="1"/>
</dbReference>
<dbReference type="NCBIfam" id="NF040608">
    <property type="entry name" value="division_SteA"/>
    <property type="match status" value="1"/>
</dbReference>
<dbReference type="EMBL" id="FNDU01000001">
    <property type="protein sequence ID" value="SDH35823.1"/>
    <property type="molecule type" value="Genomic_DNA"/>
</dbReference>
<dbReference type="Proteomes" id="UP000199017">
    <property type="component" value="Unassembled WGS sequence"/>
</dbReference>
<evidence type="ECO:0000256" key="4">
    <source>
        <dbReference type="ARBA" id="ARBA00022840"/>
    </source>
</evidence>
<dbReference type="AlphaFoldDB" id="A0A1G8BRX2"/>
<dbReference type="GO" id="GO:0009229">
    <property type="term" value="P:thiamine diphosphate biosynthetic process"/>
    <property type="evidence" value="ECO:0007669"/>
    <property type="project" value="InterPro"/>
</dbReference>
<protein>
    <submittedName>
        <fullName evidence="6">Uncharacterized membrane-anchored protein</fullName>
    </submittedName>
</protein>
<name>A0A1G8BRX2_9BACI</name>
<keyword evidence="2" id="KW-0547">Nucleotide-binding</keyword>
<gene>
    <name evidence="6" type="ORF">SAMN05216352_10158</name>
</gene>
<dbReference type="GO" id="GO:0004788">
    <property type="term" value="F:thiamine diphosphokinase activity"/>
    <property type="evidence" value="ECO:0007669"/>
    <property type="project" value="InterPro"/>
</dbReference>
<organism evidence="6 7">
    <name type="scientific">Alteribacillus bidgolensis</name>
    <dbReference type="NCBI Taxonomy" id="930129"/>
    <lineage>
        <taxon>Bacteria</taxon>
        <taxon>Bacillati</taxon>
        <taxon>Bacillota</taxon>
        <taxon>Bacilli</taxon>
        <taxon>Bacillales</taxon>
        <taxon>Bacillaceae</taxon>
        <taxon>Alteribacillus</taxon>
    </lineage>
</organism>
<dbReference type="InterPro" id="IPR047795">
    <property type="entry name" value="Put_SteA-like"/>
</dbReference>
<dbReference type="GO" id="GO:0016301">
    <property type="term" value="F:kinase activity"/>
    <property type="evidence" value="ECO:0007669"/>
    <property type="project" value="UniProtKB-KW"/>
</dbReference>
<reference evidence="6 7" key="1">
    <citation type="submission" date="2016-10" db="EMBL/GenBank/DDBJ databases">
        <authorList>
            <person name="de Groot N.N."/>
        </authorList>
    </citation>
    <scope>NUCLEOTIDE SEQUENCE [LARGE SCALE GENOMIC DNA]</scope>
    <source>
        <strain evidence="7">P4B,CCM 7963,CECT 7998,DSM 25260,IBRC-M 10614,KCTC 13821</strain>
    </source>
</reference>
<evidence type="ECO:0000256" key="3">
    <source>
        <dbReference type="ARBA" id="ARBA00022777"/>
    </source>
</evidence>
<evidence type="ECO:0000313" key="6">
    <source>
        <dbReference type="EMBL" id="SDH35823.1"/>
    </source>
</evidence>
<dbReference type="RefSeq" id="WP_091579308.1">
    <property type="nucleotide sequence ID" value="NZ_FNDU01000001.1"/>
</dbReference>
<dbReference type="InterPro" id="IPR007371">
    <property type="entry name" value="TPK_catalytic"/>
</dbReference>
<accession>A0A1G8BRX2</accession>
<dbReference type="Pfam" id="PF04263">
    <property type="entry name" value="TPK_catalytic"/>
    <property type="match status" value="1"/>
</dbReference>
<keyword evidence="7" id="KW-1185">Reference proteome</keyword>
<evidence type="ECO:0000256" key="2">
    <source>
        <dbReference type="ARBA" id="ARBA00022741"/>
    </source>
</evidence>
<evidence type="ECO:0000313" key="7">
    <source>
        <dbReference type="Proteomes" id="UP000199017"/>
    </source>
</evidence>
<dbReference type="GO" id="GO:0005524">
    <property type="term" value="F:ATP binding"/>
    <property type="evidence" value="ECO:0007669"/>
    <property type="project" value="UniProtKB-KW"/>
</dbReference>
<feature type="domain" description="Thiamin pyrophosphokinase catalytic" evidence="5">
    <location>
        <begin position="202"/>
        <end position="240"/>
    </location>
</feature>
<evidence type="ECO:0000256" key="1">
    <source>
        <dbReference type="ARBA" id="ARBA00022679"/>
    </source>
</evidence>
<dbReference type="STRING" id="930129.SAMN05216352_10158"/>
<proteinExistence type="predicted"/>
<dbReference type="Gene3D" id="3.40.50.10240">
    <property type="entry name" value="Thiamin pyrophosphokinase, catalytic domain"/>
    <property type="match status" value="1"/>
</dbReference>
<keyword evidence="3" id="KW-0418">Kinase</keyword>
<keyword evidence="1" id="KW-0808">Transferase</keyword>
<keyword evidence="4" id="KW-0067">ATP-binding</keyword>
<sequence>MDKIQGKAHFHEKTKILANQIEKKQIAVIDHEDIDPIAAESLIKKNVKAVINLKRSMSGEFFHEGVKRLLEQNIKVFDIHPNSDIGKWIHGREIEINHNYLFVIYSQKKYDVGPLKEYNMPFVRLLEEKGKKNLPITFEKFSSNSISYAEKDLIQLLECWKKWEHGSALQGKDVLIVIRGTDYEKDLDCVKKYFIRNGNNISLIAVDGAANEMLHKDMHPDYIIGDMDSVSSKVLQCGAKLIVHQGAKGHSPGMQRVKDHQLSANTVTFIGLSEDAAIAFALKEGAKKIYLLGGHRDMEEYLSKGRKGMGSSLLIKMLAGSKIIDLKGIHHLYDNSRKSQSLFWHFRKIYHSLPFLRGSKSEKEMREMKA</sequence>
<dbReference type="InterPro" id="IPR036759">
    <property type="entry name" value="TPK_catalytic_sf"/>
</dbReference>
<dbReference type="OrthoDB" id="9804377at2"/>
<evidence type="ECO:0000259" key="5">
    <source>
        <dbReference type="Pfam" id="PF04263"/>
    </source>
</evidence>